<dbReference type="Pfam" id="PF00589">
    <property type="entry name" value="Phage_integrase"/>
    <property type="match status" value="1"/>
</dbReference>
<dbReference type="PANTHER" id="PTHR30349">
    <property type="entry name" value="PHAGE INTEGRASE-RELATED"/>
    <property type="match status" value="1"/>
</dbReference>
<dbReference type="PANTHER" id="PTHR30349:SF90">
    <property type="entry name" value="TYROSINE RECOMBINASE XERD"/>
    <property type="match status" value="1"/>
</dbReference>
<dbReference type="Proteomes" id="UP000780690">
    <property type="component" value="Unassembled WGS sequence"/>
</dbReference>
<dbReference type="InterPro" id="IPR011010">
    <property type="entry name" value="DNA_brk_join_enz"/>
</dbReference>
<name>A0ABX0R3T4_9GAMM</name>
<feature type="compositionally biased region" description="Basic and acidic residues" evidence="3">
    <location>
        <begin position="135"/>
        <end position="151"/>
    </location>
</feature>
<keyword evidence="1" id="KW-0229">DNA integration</keyword>
<dbReference type="InterPro" id="IPR002104">
    <property type="entry name" value="Integrase_catalytic"/>
</dbReference>
<evidence type="ECO:0000313" key="5">
    <source>
        <dbReference type="EMBL" id="NIF02625.1"/>
    </source>
</evidence>
<sequence>MSTLPREIPQNSHSVVTEHNLHDHGAARYFDYESAVALRNLAAAYGTDMPRYLLAPEVAVLLAKVTDLRKRLFIDALWNTGGRLNEILPLTREDFVLDDPLTGAPLSSPFVVLRTLKQRGLEEAARNRSRRRGRPTKEEQQAEREAEKEIQENPPRAVPLTDPGFVQRLREWFATVNPPAGARLWDIRSEDTARSWISQAVAAAERDGVTFSIRPVTPKTFRDSFAMHLVQHQVPQKVIQTLMGHKDAKSTEWYTRVFALDVTRQLGVRFSMDPLEARSLLLPGVRL</sequence>
<comment type="caution">
    <text evidence="5">The sequence shown here is derived from an EMBL/GenBank/DDBJ whole genome shotgun (WGS) entry which is preliminary data.</text>
</comment>
<dbReference type="InterPro" id="IPR016423">
    <property type="entry name" value="Resolvase_Rsv"/>
</dbReference>
<dbReference type="InterPro" id="IPR013762">
    <property type="entry name" value="Integrase-like_cat_sf"/>
</dbReference>
<dbReference type="PROSITE" id="PS51898">
    <property type="entry name" value="TYR_RECOMBINASE"/>
    <property type="match status" value="1"/>
</dbReference>
<dbReference type="InterPro" id="IPR050090">
    <property type="entry name" value="Tyrosine_recombinase_XerCD"/>
</dbReference>
<evidence type="ECO:0000313" key="6">
    <source>
        <dbReference type="Proteomes" id="UP000780690"/>
    </source>
</evidence>
<keyword evidence="2" id="KW-0233">DNA recombination</keyword>
<evidence type="ECO:0000259" key="4">
    <source>
        <dbReference type="PROSITE" id="PS51898"/>
    </source>
</evidence>
<protein>
    <submittedName>
        <fullName evidence="5">Phage integrase family protein</fullName>
    </submittedName>
</protein>
<keyword evidence="6" id="KW-1185">Reference proteome</keyword>
<accession>A0ABX0R3T4</accession>
<dbReference type="CDD" id="cd00397">
    <property type="entry name" value="DNA_BRE_C"/>
    <property type="match status" value="1"/>
</dbReference>
<feature type="region of interest" description="Disordered" evidence="3">
    <location>
        <begin position="123"/>
        <end position="160"/>
    </location>
</feature>
<proteinExistence type="predicted"/>
<evidence type="ECO:0000256" key="1">
    <source>
        <dbReference type="ARBA" id="ARBA00022908"/>
    </source>
</evidence>
<evidence type="ECO:0000256" key="3">
    <source>
        <dbReference type="SAM" id="MobiDB-lite"/>
    </source>
</evidence>
<dbReference type="SUPFAM" id="SSF56349">
    <property type="entry name" value="DNA breaking-rejoining enzymes"/>
    <property type="match status" value="1"/>
</dbReference>
<dbReference type="Gene3D" id="1.10.443.10">
    <property type="entry name" value="Intergrase catalytic core"/>
    <property type="match status" value="1"/>
</dbReference>
<reference evidence="5 6" key="1">
    <citation type="journal article" date="2019" name="bioRxiv">
        <title>Bacteria contribute to plant secondary compound degradation in a generalist herbivore system.</title>
        <authorList>
            <person name="Francoeur C.B."/>
            <person name="Khadempour L."/>
            <person name="Moreira-Soto R.D."/>
            <person name="Gotting K."/>
            <person name="Book A.J."/>
            <person name="Pinto-Tomas A.A."/>
            <person name="Keefover-Ring K."/>
            <person name="Currie C.R."/>
        </authorList>
    </citation>
    <scope>NUCLEOTIDE SEQUENCE [LARGE SCALE GENOMIC DNA]</scope>
    <source>
        <strain evidence="5 6">Acro-805</strain>
    </source>
</reference>
<feature type="domain" description="Tyr recombinase" evidence="4">
    <location>
        <begin position="48"/>
        <end position="267"/>
    </location>
</feature>
<organism evidence="5 6">
    <name type="scientific">Candidatus Pantoea formicae</name>
    <dbReference type="NCBI Taxonomy" id="2608355"/>
    <lineage>
        <taxon>Bacteria</taxon>
        <taxon>Pseudomonadati</taxon>
        <taxon>Pseudomonadota</taxon>
        <taxon>Gammaproteobacteria</taxon>
        <taxon>Enterobacterales</taxon>
        <taxon>Erwiniaceae</taxon>
        <taxon>Pantoea</taxon>
    </lineage>
</organism>
<dbReference type="PIRSF" id="PIRSF004576">
    <property type="entry name" value="Resolvase_Rsv"/>
    <property type="match status" value="1"/>
</dbReference>
<evidence type="ECO:0000256" key="2">
    <source>
        <dbReference type="ARBA" id="ARBA00023172"/>
    </source>
</evidence>
<gene>
    <name evidence="5" type="ORF">F3J38_21675</name>
</gene>
<dbReference type="EMBL" id="VWXD01000009">
    <property type="protein sequence ID" value="NIF02625.1"/>
    <property type="molecule type" value="Genomic_DNA"/>
</dbReference>